<feature type="transmembrane region" description="Helical" evidence="12">
    <location>
        <begin position="350"/>
        <end position="371"/>
    </location>
</feature>
<dbReference type="Gene3D" id="1.20.1730.10">
    <property type="entry name" value="Sodium/glucose cotransporter"/>
    <property type="match status" value="1"/>
</dbReference>
<comment type="subcellular location">
    <subcellularLocation>
        <location evidence="1">Cell membrane</location>
        <topology evidence="1">Multi-pass membrane protein</topology>
    </subcellularLocation>
</comment>
<feature type="transmembrane region" description="Helical" evidence="12">
    <location>
        <begin position="207"/>
        <end position="231"/>
    </location>
</feature>
<keyword evidence="3" id="KW-0813">Transport</keyword>
<dbReference type="PANTHER" id="PTHR42985">
    <property type="entry name" value="SODIUM-COUPLED MONOCARBOXYLATE TRANSPORTER"/>
    <property type="match status" value="1"/>
</dbReference>
<feature type="transmembrane region" description="Helical" evidence="12">
    <location>
        <begin position="174"/>
        <end position="195"/>
    </location>
</feature>
<feature type="transmembrane region" description="Helical" evidence="12">
    <location>
        <begin position="24"/>
        <end position="43"/>
    </location>
</feature>
<dbReference type="CDD" id="cd11492">
    <property type="entry name" value="SLC5sbd_NIS-SMVT"/>
    <property type="match status" value="1"/>
</dbReference>
<keyword evidence="8" id="KW-0406">Ion transport</keyword>
<comment type="similarity">
    <text evidence="2 11">Belongs to the sodium:solute symporter (SSF) (TC 2.A.21) family.</text>
</comment>
<dbReference type="GO" id="GO:0005886">
    <property type="term" value="C:plasma membrane"/>
    <property type="evidence" value="ECO:0007669"/>
    <property type="project" value="UniProtKB-SubCell"/>
</dbReference>
<dbReference type="InterPro" id="IPR038377">
    <property type="entry name" value="Na/Glc_symporter_sf"/>
</dbReference>
<feature type="transmembrane region" description="Helical" evidence="12">
    <location>
        <begin position="94"/>
        <end position="118"/>
    </location>
</feature>
<dbReference type="Pfam" id="PF00474">
    <property type="entry name" value="SSF"/>
    <property type="match status" value="1"/>
</dbReference>
<feature type="transmembrane region" description="Helical" evidence="12">
    <location>
        <begin position="418"/>
        <end position="439"/>
    </location>
</feature>
<dbReference type="GO" id="GO:0015293">
    <property type="term" value="F:symporter activity"/>
    <property type="evidence" value="ECO:0007669"/>
    <property type="project" value="TreeGrafter"/>
</dbReference>
<protein>
    <submittedName>
        <fullName evidence="13">Sodium-coupled monocarboxylate transporter 1</fullName>
    </submittedName>
</protein>
<dbReference type="PROSITE" id="PS50283">
    <property type="entry name" value="NA_SOLUT_SYMP_3"/>
    <property type="match status" value="1"/>
</dbReference>
<proteinExistence type="inferred from homology"/>
<keyword evidence="6 12" id="KW-1133">Transmembrane helix</keyword>
<evidence type="ECO:0000256" key="9">
    <source>
        <dbReference type="ARBA" id="ARBA00023136"/>
    </source>
</evidence>
<evidence type="ECO:0000256" key="5">
    <source>
        <dbReference type="ARBA" id="ARBA00022692"/>
    </source>
</evidence>
<evidence type="ECO:0000256" key="2">
    <source>
        <dbReference type="ARBA" id="ARBA00006434"/>
    </source>
</evidence>
<keyword evidence="7" id="KW-0915">Sodium</keyword>
<keyword evidence="10" id="KW-0739">Sodium transport</keyword>
<dbReference type="NCBIfam" id="TIGR00813">
    <property type="entry name" value="sss"/>
    <property type="match status" value="1"/>
</dbReference>
<evidence type="ECO:0000256" key="8">
    <source>
        <dbReference type="ARBA" id="ARBA00023065"/>
    </source>
</evidence>
<feature type="transmembrane region" description="Helical" evidence="12">
    <location>
        <begin position="392"/>
        <end position="412"/>
    </location>
</feature>
<reference evidence="13" key="1">
    <citation type="submission" date="2021-05" db="EMBL/GenBank/DDBJ databases">
        <authorList>
            <person name="Alioto T."/>
            <person name="Alioto T."/>
            <person name="Gomez Garrido J."/>
        </authorList>
    </citation>
    <scope>NUCLEOTIDE SEQUENCE</scope>
</reference>
<keyword evidence="4" id="KW-1003">Cell membrane</keyword>
<dbReference type="GO" id="GO:0006814">
    <property type="term" value="P:sodium ion transport"/>
    <property type="evidence" value="ECO:0007669"/>
    <property type="project" value="UniProtKB-KW"/>
</dbReference>
<dbReference type="PANTHER" id="PTHR42985:SF21">
    <property type="entry name" value="SODIUM-DEPENDENT MULTIVITAMIN TRANSPORTER-LIKE PROTEIN"/>
    <property type="match status" value="1"/>
</dbReference>
<dbReference type="InterPro" id="IPR051163">
    <property type="entry name" value="Sodium:Solute_Symporter_SSF"/>
</dbReference>
<dbReference type="AlphaFoldDB" id="A0A8D8FGA7"/>
<evidence type="ECO:0000256" key="11">
    <source>
        <dbReference type="RuleBase" id="RU362091"/>
    </source>
</evidence>
<evidence type="ECO:0000256" key="7">
    <source>
        <dbReference type="ARBA" id="ARBA00023053"/>
    </source>
</evidence>
<dbReference type="EMBL" id="HBUE01065292">
    <property type="protein sequence ID" value="CAG6470411.1"/>
    <property type="molecule type" value="Transcribed_RNA"/>
</dbReference>
<organism evidence="13">
    <name type="scientific">Culex pipiens</name>
    <name type="common">House mosquito</name>
    <dbReference type="NCBI Taxonomy" id="7175"/>
    <lineage>
        <taxon>Eukaryota</taxon>
        <taxon>Metazoa</taxon>
        <taxon>Ecdysozoa</taxon>
        <taxon>Arthropoda</taxon>
        <taxon>Hexapoda</taxon>
        <taxon>Insecta</taxon>
        <taxon>Pterygota</taxon>
        <taxon>Neoptera</taxon>
        <taxon>Endopterygota</taxon>
        <taxon>Diptera</taxon>
        <taxon>Nematocera</taxon>
        <taxon>Culicoidea</taxon>
        <taxon>Culicidae</taxon>
        <taxon>Culicinae</taxon>
        <taxon>Culicini</taxon>
        <taxon>Culex</taxon>
        <taxon>Culex</taxon>
    </lineage>
</organism>
<evidence type="ECO:0000256" key="6">
    <source>
        <dbReference type="ARBA" id="ARBA00022989"/>
    </source>
</evidence>
<feature type="transmembrane region" description="Helical" evidence="12">
    <location>
        <begin position="451"/>
        <end position="471"/>
    </location>
</feature>
<accession>A0A8D8FGA7</accession>
<sequence>MTMESPPEEVVHQTGQLWFQTADYVIFCVMLGLSTLIGLYYGFFAKQKQDNTAEYLLGSKQMKVFPVAMSLTATHISAVTMLGVPAEMYRYGIQYWACSISGLIVTIFMVYVFLPVFFELQTTSCYAYLEQRFSRRVRTLASFLYVLYCLLNVPVLIYTPAIAFSQVTGIKLHIITPIICCICIFYTTFGGIRAVIWTDTLQFGSMIVALCVVMTIGTLQMGGIINIFELADAGGRLIWFNMDPDPSLRSSFWLVSLGLTSMWVSNIGVTPECVQRFLTVPDLSSAKKAVWIFGVGHIIVKLCSVYNGLLIFSKYHDCDPVHSGLVQKNDQIFPYFVLEVAQKIPGLPGMFVVGFFSAALSSMSTLMNTLSGTIYDDFVKPHFSFSERTASNVIKTMVVTIGVICLLLVFVVEKLGSVFSLAISVSGVTSGTLLGIFFLGMFSPYINAKGAFWGAIISLGSMCFIAAGAQLEILDGNLKYPSLPLHYDGCDGFNSTGTANSTFYIDAAGHDNSAVPWVFRLGFMYYSLLGTIIAVLAGTVISYATGGQQKPISDRLLTPWVRSWYKSVRSVDDYEYKQPPQQMQVLLGVKDPAKIHK</sequence>
<feature type="transmembrane region" description="Helical" evidence="12">
    <location>
        <begin position="290"/>
        <end position="312"/>
    </location>
</feature>
<feature type="transmembrane region" description="Helical" evidence="12">
    <location>
        <begin position="64"/>
        <end position="82"/>
    </location>
</feature>
<evidence type="ECO:0000313" key="13">
    <source>
        <dbReference type="EMBL" id="CAG6470411.1"/>
    </source>
</evidence>
<evidence type="ECO:0000256" key="1">
    <source>
        <dbReference type="ARBA" id="ARBA00004651"/>
    </source>
</evidence>
<keyword evidence="5 12" id="KW-0812">Transmembrane</keyword>
<feature type="transmembrane region" description="Helical" evidence="12">
    <location>
        <begin position="523"/>
        <end position="545"/>
    </location>
</feature>
<evidence type="ECO:0000256" key="4">
    <source>
        <dbReference type="ARBA" id="ARBA00022475"/>
    </source>
</evidence>
<evidence type="ECO:0000256" key="10">
    <source>
        <dbReference type="ARBA" id="ARBA00023201"/>
    </source>
</evidence>
<feature type="transmembrane region" description="Helical" evidence="12">
    <location>
        <begin position="251"/>
        <end position="269"/>
    </location>
</feature>
<keyword evidence="9 12" id="KW-0472">Membrane</keyword>
<name>A0A8D8FGA7_CULPI</name>
<dbReference type="InterPro" id="IPR001734">
    <property type="entry name" value="Na/solute_symporter"/>
</dbReference>
<evidence type="ECO:0000256" key="12">
    <source>
        <dbReference type="SAM" id="Phobius"/>
    </source>
</evidence>
<feature type="transmembrane region" description="Helical" evidence="12">
    <location>
        <begin position="139"/>
        <end position="162"/>
    </location>
</feature>
<evidence type="ECO:0000256" key="3">
    <source>
        <dbReference type="ARBA" id="ARBA00022448"/>
    </source>
</evidence>